<accession>A0A7W3QKN7</accession>
<keyword evidence="6" id="KW-1185">Reference proteome</keyword>
<evidence type="ECO:0000256" key="1">
    <source>
        <dbReference type="ARBA" id="ARBA00023015"/>
    </source>
</evidence>
<name>A0A7W3QKN7_ACTNM</name>
<dbReference type="PROSITE" id="PS51118">
    <property type="entry name" value="HTH_HXLR"/>
    <property type="match status" value="1"/>
</dbReference>
<dbReference type="Gene3D" id="1.10.10.10">
    <property type="entry name" value="Winged helix-like DNA-binding domain superfamily/Winged helix DNA-binding domain"/>
    <property type="match status" value="1"/>
</dbReference>
<keyword evidence="3" id="KW-0804">Transcription</keyword>
<feature type="domain" description="HTH hxlR-type" evidence="4">
    <location>
        <begin position="24"/>
        <end position="122"/>
    </location>
</feature>
<organism evidence="5 6">
    <name type="scientific">Actinomadura namibiensis</name>
    <dbReference type="NCBI Taxonomy" id="182080"/>
    <lineage>
        <taxon>Bacteria</taxon>
        <taxon>Bacillati</taxon>
        <taxon>Actinomycetota</taxon>
        <taxon>Actinomycetes</taxon>
        <taxon>Streptosporangiales</taxon>
        <taxon>Thermomonosporaceae</taxon>
        <taxon>Actinomadura</taxon>
    </lineage>
</organism>
<protein>
    <submittedName>
        <fullName evidence="5">DNA-binding HxlR family transcriptional regulator</fullName>
    </submittedName>
</protein>
<dbReference type="InterPro" id="IPR036390">
    <property type="entry name" value="WH_DNA-bd_sf"/>
</dbReference>
<dbReference type="PANTHER" id="PTHR33204">
    <property type="entry name" value="TRANSCRIPTIONAL REGULATOR, MARR FAMILY"/>
    <property type="match status" value="1"/>
</dbReference>
<dbReference type="GO" id="GO:0003677">
    <property type="term" value="F:DNA binding"/>
    <property type="evidence" value="ECO:0007669"/>
    <property type="project" value="UniProtKB-KW"/>
</dbReference>
<keyword evidence="1" id="KW-0805">Transcription regulation</keyword>
<keyword evidence="2 5" id="KW-0238">DNA-binding</keyword>
<reference evidence="5 6" key="1">
    <citation type="submission" date="2020-08" db="EMBL/GenBank/DDBJ databases">
        <title>Genomic Encyclopedia of Type Strains, Phase IV (KMG-IV): sequencing the most valuable type-strain genomes for metagenomic binning, comparative biology and taxonomic classification.</title>
        <authorList>
            <person name="Goeker M."/>
        </authorList>
    </citation>
    <scope>NUCLEOTIDE SEQUENCE [LARGE SCALE GENOMIC DNA]</scope>
    <source>
        <strain evidence="5 6">DSM 44197</strain>
    </source>
</reference>
<dbReference type="PANTHER" id="PTHR33204:SF37">
    <property type="entry name" value="HTH-TYPE TRANSCRIPTIONAL REGULATOR YODB"/>
    <property type="match status" value="1"/>
</dbReference>
<dbReference type="EMBL" id="JACJIA010000002">
    <property type="protein sequence ID" value="MBA8950622.1"/>
    <property type="molecule type" value="Genomic_DNA"/>
</dbReference>
<dbReference type="InterPro" id="IPR002577">
    <property type="entry name" value="HTH_HxlR"/>
</dbReference>
<evidence type="ECO:0000256" key="2">
    <source>
        <dbReference type="ARBA" id="ARBA00023125"/>
    </source>
</evidence>
<proteinExistence type="predicted"/>
<dbReference type="Proteomes" id="UP000572680">
    <property type="component" value="Unassembled WGS sequence"/>
</dbReference>
<dbReference type="InterPro" id="IPR036388">
    <property type="entry name" value="WH-like_DNA-bd_sf"/>
</dbReference>
<evidence type="ECO:0000256" key="3">
    <source>
        <dbReference type="ARBA" id="ARBA00023163"/>
    </source>
</evidence>
<gene>
    <name evidence="5" type="ORF">HNR61_002235</name>
</gene>
<evidence type="ECO:0000259" key="4">
    <source>
        <dbReference type="PROSITE" id="PS51118"/>
    </source>
</evidence>
<sequence>MTTMTAAQRRARAKTEFEAYMAACPTQQLMTTLGNKWSTMLLLALAPGPRRYADLAREMPGVSAKMLTQTLRLLERDGFVARTVTPAVPVQVDYSLTGLGERAIPLVEQVRDWAEANISDVHAARARHDAEAQVAGR</sequence>
<dbReference type="Pfam" id="PF01638">
    <property type="entry name" value="HxlR"/>
    <property type="match status" value="1"/>
</dbReference>
<dbReference type="SUPFAM" id="SSF46785">
    <property type="entry name" value="Winged helix' DNA-binding domain"/>
    <property type="match status" value="1"/>
</dbReference>
<evidence type="ECO:0000313" key="6">
    <source>
        <dbReference type="Proteomes" id="UP000572680"/>
    </source>
</evidence>
<evidence type="ECO:0000313" key="5">
    <source>
        <dbReference type="EMBL" id="MBA8950622.1"/>
    </source>
</evidence>
<dbReference type="AlphaFoldDB" id="A0A7W3QKN7"/>
<comment type="caution">
    <text evidence="5">The sequence shown here is derived from an EMBL/GenBank/DDBJ whole genome shotgun (WGS) entry which is preliminary data.</text>
</comment>